<comment type="subcellular location">
    <subcellularLocation>
        <location evidence="1">Secreted</location>
    </subcellularLocation>
</comment>
<evidence type="ECO:0000256" key="1">
    <source>
        <dbReference type="ARBA" id="ARBA00004613"/>
    </source>
</evidence>
<dbReference type="PANTHER" id="PTHR34216:SF3">
    <property type="entry name" value="POLY-BETA-1,6-N-ACETYL-D-GLUCOSAMINE N-DEACETYLASE"/>
    <property type="match status" value="1"/>
</dbReference>
<dbReference type="OrthoDB" id="1446101at2"/>
<sequence length="343" mass="40583">MIIFGKVFFPMSFKTKFSRIVNPITKNFSFEKFSGLLPFDGLILVYHLVSDEDVKHVKHLFPYRSVRQFEKDLDFLSNHFEFVNWEDYLNQKKTSKPKLLLTFDDGYSEFYDIISPILLRKGIFAINFINPKFIDNKELMWRNKASLIVSEIIDKEEYQDKMFEWTKNELKESISSILSINFENQNQLDEIANHLEINFKNYLQNNPVYLTSEQLIKLKKDGFGIASHGWDHPLYNQLSLEQQIDNTQKSLDYMTDNQFLNDSFAFPFTDHLVTEQFFDLIFKQNSDLKYTFGAAGLKLDSYSKNIQRIPIETKNYSAEEILKNEIIYYQVLKMLGKNTIKRS</sequence>
<dbReference type="InterPro" id="IPR051398">
    <property type="entry name" value="Polysacch_Deacetylase"/>
</dbReference>
<feature type="domain" description="NodB homology" evidence="3">
    <location>
        <begin position="97"/>
        <end position="343"/>
    </location>
</feature>
<dbReference type="InterPro" id="IPR002509">
    <property type="entry name" value="NODB_dom"/>
</dbReference>
<dbReference type="AlphaFoldDB" id="A0A3G8YCF8"/>
<name>A0A3G8YCF8_9FLAO</name>
<dbReference type="PROSITE" id="PS51677">
    <property type="entry name" value="NODB"/>
    <property type="match status" value="1"/>
</dbReference>
<dbReference type="PANTHER" id="PTHR34216">
    <property type="match status" value="1"/>
</dbReference>
<accession>A0A3G8YCF8</accession>
<reference evidence="5" key="1">
    <citation type="submission" date="2018-11" db="EMBL/GenBank/DDBJ databases">
        <title>Proposal to divide the Flavobacteriaceae and reorganize its genera based on Amino Acid Identity values calculated from whole genome sequences.</title>
        <authorList>
            <person name="Nicholson A.C."/>
            <person name="Gulvik C.A."/>
            <person name="Whitney A.M."/>
            <person name="Humrighouse B.W."/>
            <person name="Bell M."/>
            <person name="Holmes B."/>
            <person name="Steigerwalt A.B."/>
            <person name="Villarma A."/>
            <person name="Sheth M."/>
            <person name="Batra D."/>
            <person name="Pryor J."/>
            <person name="Bernardet J.-F."/>
            <person name="Hugo C."/>
            <person name="Kampfer P."/>
            <person name="Newman J.D."/>
            <person name="McQuiston J.R."/>
        </authorList>
    </citation>
    <scope>NUCLEOTIDE SEQUENCE [LARGE SCALE GENOMIC DNA]</scope>
    <source>
        <strain evidence="5">F5649</strain>
    </source>
</reference>
<evidence type="ECO:0000313" key="5">
    <source>
        <dbReference type="Proteomes" id="UP000281810"/>
    </source>
</evidence>
<dbReference type="SUPFAM" id="SSF88713">
    <property type="entry name" value="Glycoside hydrolase/deacetylase"/>
    <property type="match status" value="1"/>
</dbReference>
<dbReference type="GO" id="GO:0005576">
    <property type="term" value="C:extracellular region"/>
    <property type="evidence" value="ECO:0007669"/>
    <property type="project" value="UniProtKB-SubCell"/>
</dbReference>
<dbReference type="EMBL" id="CP034161">
    <property type="protein sequence ID" value="AZI40124.1"/>
    <property type="molecule type" value="Genomic_DNA"/>
</dbReference>
<keyword evidence="2" id="KW-0732">Signal</keyword>
<dbReference type="Gene3D" id="3.20.20.370">
    <property type="entry name" value="Glycoside hydrolase/deacetylase"/>
    <property type="match status" value="1"/>
</dbReference>
<dbReference type="Proteomes" id="UP000281810">
    <property type="component" value="Chromosome"/>
</dbReference>
<protein>
    <recommendedName>
        <fullName evidence="3">NodB homology domain-containing protein</fullName>
    </recommendedName>
</protein>
<dbReference type="GO" id="GO:0005975">
    <property type="term" value="P:carbohydrate metabolic process"/>
    <property type="evidence" value="ECO:0007669"/>
    <property type="project" value="InterPro"/>
</dbReference>
<dbReference type="Pfam" id="PF01522">
    <property type="entry name" value="Polysacc_deac_1"/>
    <property type="match status" value="1"/>
</dbReference>
<evidence type="ECO:0000256" key="2">
    <source>
        <dbReference type="ARBA" id="ARBA00022729"/>
    </source>
</evidence>
<organism evidence="4 5">
    <name type="scientific">Epilithonimonas vandammei</name>
    <dbReference type="NCBI Taxonomy" id="2487072"/>
    <lineage>
        <taxon>Bacteria</taxon>
        <taxon>Pseudomonadati</taxon>
        <taxon>Bacteroidota</taxon>
        <taxon>Flavobacteriia</taxon>
        <taxon>Flavobacteriales</taxon>
        <taxon>Weeksellaceae</taxon>
        <taxon>Chryseobacterium group</taxon>
        <taxon>Epilithonimonas</taxon>
    </lineage>
</organism>
<evidence type="ECO:0000313" key="4">
    <source>
        <dbReference type="EMBL" id="AZI40124.1"/>
    </source>
</evidence>
<evidence type="ECO:0000259" key="3">
    <source>
        <dbReference type="PROSITE" id="PS51677"/>
    </source>
</evidence>
<proteinExistence type="predicted"/>
<dbReference type="InterPro" id="IPR011330">
    <property type="entry name" value="Glyco_hydro/deAcase_b/a-brl"/>
</dbReference>
<dbReference type="CDD" id="cd10918">
    <property type="entry name" value="CE4_NodB_like_5s_6s"/>
    <property type="match status" value="1"/>
</dbReference>
<gene>
    <name evidence="4" type="ORF">EIB74_09175</name>
</gene>
<keyword evidence="5" id="KW-1185">Reference proteome</keyword>
<dbReference type="GO" id="GO:0016810">
    <property type="term" value="F:hydrolase activity, acting on carbon-nitrogen (but not peptide) bonds"/>
    <property type="evidence" value="ECO:0007669"/>
    <property type="project" value="InterPro"/>
</dbReference>